<evidence type="ECO:0000313" key="1">
    <source>
        <dbReference type="EMBL" id="ETD22740.1"/>
    </source>
</evidence>
<dbReference type="EMBL" id="AZJI01000007">
    <property type="protein sequence ID" value="ETD22740.1"/>
    <property type="molecule type" value="Genomic_DNA"/>
</dbReference>
<dbReference type="STRING" id="1357400.HMPREF2086_01539"/>
<organism evidence="1 2">
    <name type="scientific">Helicobacter macacae MIT 99-5501</name>
    <dbReference type="NCBI Taxonomy" id="1357400"/>
    <lineage>
        <taxon>Bacteria</taxon>
        <taxon>Pseudomonadati</taxon>
        <taxon>Campylobacterota</taxon>
        <taxon>Epsilonproteobacteria</taxon>
        <taxon>Campylobacterales</taxon>
        <taxon>Helicobacteraceae</taxon>
        <taxon>Helicobacter</taxon>
    </lineage>
</organism>
<dbReference type="HOGENOM" id="CLU_2699628_0_0_7"/>
<accession>V8C6S8</accession>
<dbReference type="RefSeq" id="WP_023928274.1">
    <property type="nucleotide sequence ID" value="NZ_KI669455.1"/>
</dbReference>
<dbReference type="InterPro" id="IPR035890">
    <property type="entry name" value="Anti-sigma-28_factor_FlgM_sf"/>
</dbReference>
<evidence type="ECO:0000313" key="2">
    <source>
        <dbReference type="Proteomes" id="UP000018731"/>
    </source>
</evidence>
<keyword evidence="2" id="KW-1185">Reference proteome</keyword>
<gene>
    <name evidence="1" type="ORF">HMPREF2086_01539</name>
</gene>
<dbReference type="Proteomes" id="UP000018731">
    <property type="component" value="Unassembled WGS sequence"/>
</dbReference>
<dbReference type="PATRIC" id="fig|1357400.3.peg.2073"/>
<dbReference type="AlphaFoldDB" id="V8C6S8"/>
<proteinExistence type="predicted"/>
<sequence length="76" mass="8538">MNTISSNIASLNARNANAYKDEDTKIATQRNRQNDDVAQVAAQNKIAQIRDSIEAKEYKLDLQKTSEKMALDLLNL</sequence>
<dbReference type="OrthoDB" id="5328035at2"/>
<name>V8C6S8_9HELI</name>
<comment type="caution">
    <text evidence="1">The sequence shown here is derived from an EMBL/GenBank/DDBJ whole genome shotgun (WGS) entry which is preliminary data.</text>
</comment>
<dbReference type="SUPFAM" id="SSF101498">
    <property type="entry name" value="Anti-sigma factor FlgM"/>
    <property type="match status" value="1"/>
</dbReference>
<reference evidence="1 2" key="1">
    <citation type="journal article" date="2014" name="Genome Announc.">
        <title>Draft genome sequences of six enterohepatic helicobacter species isolated from humans and one from rhesus macaques.</title>
        <authorList>
            <person name="Shen Z."/>
            <person name="Sheh A."/>
            <person name="Young S.K."/>
            <person name="Abouelliel A."/>
            <person name="Ward D.V."/>
            <person name="Earl A.M."/>
            <person name="Fox J.G."/>
        </authorList>
    </citation>
    <scope>NUCLEOTIDE SEQUENCE [LARGE SCALE GENOMIC DNA]</scope>
    <source>
        <strain evidence="1 2">MIT 99-5501</strain>
    </source>
</reference>
<evidence type="ECO:0008006" key="3">
    <source>
        <dbReference type="Google" id="ProtNLM"/>
    </source>
</evidence>
<protein>
    <recommendedName>
        <fullName evidence="3">Anti-sigma-28 factor FlgM C-terminal domain-containing protein</fullName>
    </recommendedName>
</protein>